<feature type="region of interest" description="Disordered" evidence="1">
    <location>
        <begin position="1"/>
        <end position="33"/>
    </location>
</feature>
<reference evidence="2" key="1">
    <citation type="submission" date="2023-03" db="UniProtKB">
        <authorList>
            <consortium name="EnsemblPlants"/>
        </authorList>
    </citation>
    <scope>IDENTIFICATION</scope>
</reference>
<organism evidence="2">
    <name type="scientific">Cucumis melo</name>
    <name type="common">Muskmelon</name>
    <dbReference type="NCBI Taxonomy" id="3656"/>
    <lineage>
        <taxon>Eukaryota</taxon>
        <taxon>Viridiplantae</taxon>
        <taxon>Streptophyta</taxon>
        <taxon>Embryophyta</taxon>
        <taxon>Tracheophyta</taxon>
        <taxon>Spermatophyta</taxon>
        <taxon>Magnoliopsida</taxon>
        <taxon>eudicotyledons</taxon>
        <taxon>Gunneridae</taxon>
        <taxon>Pentapetalae</taxon>
        <taxon>rosids</taxon>
        <taxon>fabids</taxon>
        <taxon>Cucurbitales</taxon>
        <taxon>Cucurbitaceae</taxon>
        <taxon>Benincaseae</taxon>
        <taxon>Cucumis</taxon>
    </lineage>
</organism>
<dbReference type="AlphaFoldDB" id="A0A9I9DD12"/>
<dbReference type="Gramene" id="MELO3C016545.2.1">
    <property type="protein sequence ID" value="MELO3C016545.2.1"/>
    <property type="gene ID" value="MELO3C016545.2"/>
</dbReference>
<feature type="compositionally biased region" description="Basic and acidic residues" evidence="1">
    <location>
        <begin position="1"/>
        <end position="16"/>
    </location>
</feature>
<accession>A0A9I9DD12</accession>
<proteinExistence type="predicted"/>
<dbReference type="EnsemblPlants" id="MELO3C016545.2.1">
    <property type="protein sequence ID" value="MELO3C016545.2.1"/>
    <property type="gene ID" value="MELO3C016545.2"/>
</dbReference>
<feature type="region of interest" description="Disordered" evidence="1">
    <location>
        <begin position="54"/>
        <end position="74"/>
    </location>
</feature>
<name>A0A9I9DD12_CUCME</name>
<evidence type="ECO:0000313" key="2">
    <source>
        <dbReference type="EnsemblPlants" id="MELO3C016545.2.1"/>
    </source>
</evidence>
<evidence type="ECO:0000256" key="1">
    <source>
        <dbReference type="SAM" id="MobiDB-lite"/>
    </source>
</evidence>
<protein>
    <submittedName>
        <fullName evidence="2">Uncharacterized protein</fullName>
    </submittedName>
</protein>
<sequence length="74" mass="8272">MEIGMSDDKRQQRYDGRGMATRGEQPTHHENEILPILDTISDLSRIARNITDKSLMASENSKSIPDAMHGTSES</sequence>